<dbReference type="GO" id="GO:0004497">
    <property type="term" value="F:monooxygenase activity"/>
    <property type="evidence" value="ECO:0007669"/>
    <property type="project" value="UniProtKB-ARBA"/>
</dbReference>
<evidence type="ECO:0000256" key="21">
    <source>
        <dbReference type="SAM" id="Phobius"/>
    </source>
</evidence>
<evidence type="ECO:0000256" key="15">
    <source>
        <dbReference type="ARBA" id="ARBA00023014"/>
    </source>
</evidence>
<feature type="transmembrane region" description="Helical" evidence="21">
    <location>
        <begin position="135"/>
        <end position="155"/>
    </location>
</feature>
<keyword evidence="15" id="KW-0411">Iron-sulfur</keyword>
<gene>
    <name evidence="23" type="ordered locus">Francci3_2490</name>
</gene>
<feature type="region of interest" description="Disordered" evidence="20">
    <location>
        <begin position="1"/>
        <end position="28"/>
    </location>
</feature>
<evidence type="ECO:0000259" key="22">
    <source>
        <dbReference type="PROSITE" id="PS51296"/>
    </source>
</evidence>
<evidence type="ECO:0000256" key="11">
    <source>
        <dbReference type="ARBA" id="ARBA00022982"/>
    </source>
</evidence>
<keyword evidence="17" id="KW-1015">Disulfide bond</keyword>
<dbReference type="InterPro" id="IPR014349">
    <property type="entry name" value="Rieske_Fe-S_prot"/>
</dbReference>
<comment type="similarity">
    <text evidence="3">Belongs to the Rieske iron-sulfur protein family.</text>
</comment>
<evidence type="ECO:0000256" key="16">
    <source>
        <dbReference type="ARBA" id="ARBA00023136"/>
    </source>
</evidence>
<dbReference type="Proteomes" id="UP000001937">
    <property type="component" value="Chromosome"/>
</dbReference>
<comment type="subcellular location">
    <subcellularLocation>
        <location evidence="2">Cell membrane</location>
        <topology evidence="2">Multi-pass membrane protein</topology>
    </subcellularLocation>
</comment>
<evidence type="ECO:0000256" key="19">
    <source>
        <dbReference type="ARBA" id="ARBA00032409"/>
    </source>
</evidence>
<comment type="function">
    <text evidence="1">Iron-sulfur subunit of the cytochrome bc1 complex, an essential component of the respiratory electron transport chain required for ATP synthesis. The bc1 complex catalyzes the oxidation of menaquinol and the reduction of cytochrome c in the respiratory chain. The bc1 complex operates through a Q-cycle mechanism that couples electron transfer to generation of the proton gradient that drives ATP synthesis.</text>
</comment>
<evidence type="ECO:0000256" key="12">
    <source>
        <dbReference type="ARBA" id="ARBA00022989"/>
    </source>
</evidence>
<feature type="domain" description="Rieske" evidence="22">
    <location>
        <begin position="208"/>
        <end position="298"/>
    </location>
</feature>
<evidence type="ECO:0000256" key="18">
    <source>
        <dbReference type="ARBA" id="ARBA00029586"/>
    </source>
</evidence>
<evidence type="ECO:0000256" key="8">
    <source>
        <dbReference type="ARBA" id="ARBA00022692"/>
    </source>
</evidence>
<evidence type="ECO:0000256" key="17">
    <source>
        <dbReference type="ARBA" id="ARBA00023157"/>
    </source>
</evidence>
<keyword evidence="5" id="KW-0813">Transport</keyword>
<dbReference type="PhylomeDB" id="Q2JA35"/>
<dbReference type="GO" id="GO:0005886">
    <property type="term" value="C:plasma membrane"/>
    <property type="evidence" value="ECO:0007669"/>
    <property type="project" value="UniProtKB-SubCell"/>
</dbReference>
<dbReference type="Pfam" id="PF19297">
    <property type="entry name" value="QcrA_N"/>
    <property type="match status" value="1"/>
</dbReference>
<dbReference type="Pfam" id="PF00355">
    <property type="entry name" value="Rieske"/>
    <property type="match status" value="1"/>
</dbReference>
<dbReference type="AlphaFoldDB" id="Q2JA35"/>
<dbReference type="InterPro" id="IPR045603">
    <property type="entry name" value="QcrA_N"/>
</dbReference>
<dbReference type="eggNOG" id="COG0723">
    <property type="taxonomic scope" value="Bacteria"/>
</dbReference>
<reference evidence="23 24" key="1">
    <citation type="journal article" date="2007" name="Genome Res.">
        <title>Genome characteristics of facultatively symbiotic Frankia sp. strains reflect host range and host plant biogeography.</title>
        <authorList>
            <person name="Normand P."/>
            <person name="Lapierre P."/>
            <person name="Tisa L.S."/>
            <person name="Gogarten J.P."/>
            <person name="Alloisio N."/>
            <person name="Bagnarol E."/>
            <person name="Bassi C.A."/>
            <person name="Berry A.M."/>
            <person name="Bickhart D.M."/>
            <person name="Choisne N."/>
            <person name="Couloux A."/>
            <person name="Cournoyer B."/>
            <person name="Cruveiller S."/>
            <person name="Daubin V."/>
            <person name="Demange N."/>
            <person name="Francino M.P."/>
            <person name="Goltsman E."/>
            <person name="Huang Y."/>
            <person name="Kopp O.R."/>
            <person name="Labarre L."/>
            <person name="Lapidus A."/>
            <person name="Lavire C."/>
            <person name="Marechal J."/>
            <person name="Martinez M."/>
            <person name="Mastronunzio J.E."/>
            <person name="Mullin B.C."/>
            <person name="Niemann J."/>
            <person name="Pujic P."/>
            <person name="Rawnsley T."/>
            <person name="Rouy Z."/>
            <person name="Schenowitz C."/>
            <person name="Sellstedt A."/>
            <person name="Tavares F."/>
            <person name="Tomkins J.P."/>
            <person name="Vallenet D."/>
            <person name="Valverde C."/>
            <person name="Wall L.G."/>
            <person name="Wang Y."/>
            <person name="Medigue C."/>
            <person name="Benson D.R."/>
        </authorList>
    </citation>
    <scope>NUCLEOTIDE SEQUENCE [LARGE SCALE GENOMIC DNA]</scope>
    <source>
        <strain evidence="24">DSM 45818 / CECT 9043 / CcI3</strain>
    </source>
</reference>
<evidence type="ECO:0000256" key="10">
    <source>
        <dbReference type="ARBA" id="ARBA00022723"/>
    </source>
</evidence>
<feature type="transmembrane region" description="Helical" evidence="21">
    <location>
        <begin position="33"/>
        <end position="55"/>
    </location>
</feature>
<evidence type="ECO:0000256" key="20">
    <source>
        <dbReference type="SAM" id="MobiDB-lite"/>
    </source>
</evidence>
<name>Q2JA35_FRACC</name>
<keyword evidence="6" id="KW-1003">Cell membrane</keyword>
<keyword evidence="12 21" id="KW-1133">Transmembrane helix</keyword>
<evidence type="ECO:0000256" key="4">
    <source>
        <dbReference type="ARBA" id="ARBA00015816"/>
    </source>
</evidence>
<evidence type="ECO:0000256" key="6">
    <source>
        <dbReference type="ARBA" id="ARBA00022475"/>
    </source>
</evidence>
<dbReference type="STRING" id="106370.Francci3_2490"/>
<keyword evidence="14" id="KW-0408">Iron</keyword>
<dbReference type="HOGENOM" id="CLU_050668_0_0_11"/>
<dbReference type="InterPro" id="IPR017941">
    <property type="entry name" value="Rieske_2Fe-2S"/>
</dbReference>
<keyword evidence="7" id="KW-0679">Respiratory chain</keyword>
<dbReference type="InterPro" id="IPR036922">
    <property type="entry name" value="Rieske_2Fe-2S_sf"/>
</dbReference>
<dbReference type="GO" id="GO:0046872">
    <property type="term" value="F:metal ion binding"/>
    <property type="evidence" value="ECO:0007669"/>
    <property type="project" value="UniProtKB-KW"/>
</dbReference>
<keyword evidence="16 21" id="KW-0472">Membrane</keyword>
<protein>
    <recommendedName>
        <fullName evidence="4">Cytochrome bc1 complex Rieske iron-sulfur subunit</fullName>
    </recommendedName>
    <alternativeName>
        <fullName evidence="18">Cytochrome bc1 reductase complex subunit QcrA</fullName>
    </alternativeName>
    <alternativeName>
        <fullName evidence="19">Rieske iron-sulfur protein</fullName>
    </alternativeName>
</protein>
<keyword evidence="9" id="KW-0001">2Fe-2S</keyword>
<feature type="transmembrane region" description="Helical" evidence="21">
    <location>
        <begin position="67"/>
        <end position="86"/>
    </location>
</feature>
<feature type="compositionally biased region" description="Low complexity" evidence="20">
    <location>
        <begin position="16"/>
        <end position="25"/>
    </location>
</feature>
<dbReference type="Gene3D" id="2.102.10.10">
    <property type="entry name" value="Rieske [2Fe-2S] iron-sulphur domain"/>
    <property type="match status" value="1"/>
</dbReference>
<keyword evidence="8 21" id="KW-0812">Transmembrane</keyword>
<evidence type="ECO:0000256" key="2">
    <source>
        <dbReference type="ARBA" id="ARBA00004651"/>
    </source>
</evidence>
<dbReference type="PANTHER" id="PTHR10134">
    <property type="entry name" value="CYTOCHROME B-C1 COMPLEX SUBUNIT RIESKE, MITOCHONDRIAL"/>
    <property type="match status" value="1"/>
</dbReference>
<sequence>MTPAGSADAERPQRPQRPAGPDGAARPGGPGGVAGIAACLSLSLVGAVAFAVVNFTGRTGTVGYNALLGLSLGLAIIAAGIGAVLWDKRLIPQEEAVEERHPMVSPGAEEAATQQTVDRVVAETGLRQLPVLRRLVLAMLGGFGVIAVVPLLNLVRRAPHRDLFTTRWSPGARLVTPEGRPVRLGDLAIGGILTVLPEGHLGLDAQADSAALLIRLPPGLATPPRQAAAGYDNHVAFSKICTHAGCPVSMYMSQPHQLQCPCHQSVFDMTDLARPIFGPATRALPQLPVTVDADGCFRARSDFPEPVGPGFWSRS</sequence>
<accession>Q2JA35</accession>
<dbReference type="GO" id="GO:0016705">
    <property type="term" value="F:oxidoreductase activity, acting on paired donors, with incorporation or reduction of molecular oxygen"/>
    <property type="evidence" value="ECO:0007669"/>
    <property type="project" value="UniProtKB-ARBA"/>
</dbReference>
<evidence type="ECO:0000313" key="23">
    <source>
        <dbReference type="EMBL" id="ABD11857.1"/>
    </source>
</evidence>
<evidence type="ECO:0000256" key="7">
    <source>
        <dbReference type="ARBA" id="ARBA00022660"/>
    </source>
</evidence>
<dbReference type="GO" id="GO:0051537">
    <property type="term" value="F:2 iron, 2 sulfur cluster binding"/>
    <property type="evidence" value="ECO:0007669"/>
    <property type="project" value="UniProtKB-KW"/>
</dbReference>
<evidence type="ECO:0000256" key="13">
    <source>
        <dbReference type="ARBA" id="ARBA00023002"/>
    </source>
</evidence>
<dbReference type="CDD" id="cd03467">
    <property type="entry name" value="Rieske"/>
    <property type="match status" value="1"/>
</dbReference>
<evidence type="ECO:0000256" key="14">
    <source>
        <dbReference type="ARBA" id="ARBA00023004"/>
    </source>
</evidence>
<keyword evidence="24" id="KW-1185">Reference proteome</keyword>
<dbReference type="PROSITE" id="PS51296">
    <property type="entry name" value="RIESKE"/>
    <property type="match status" value="1"/>
</dbReference>
<evidence type="ECO:0000256" key="5">
    <source>
        <dbReference type="ARBA" id="ARBA00022448"/>
    </source>
</evidence>
<keyword evidence="10" id="KW-0479">Metal-binding</keyword>
<keyword evidence="11" id="KW-0249">Electron transport</keyword>
<keyword evidence="13" id="KW-0560">Oxidoreductase</keyword>
<evidence type="ECO:0000313" key="24">
    <source>
        <dbReference type="Proteomes" id="UP000001937"/>
    </source>
</evidence>
<organism evidence="23 24">
    <name type="scientific">Frankia casuarinae (strain DSM 45818 / CECT 9043 / HFP020203 / CcI3)</name>
    <dbReference type="NCBI Taxonomy" id="106370"/>
    <lineage>
        <taxon>Bacteria</taxon>
        <taxon>Bacillati</taxon>
        <taxon>Actinomycetota</taxon>
        <taxon>Actinomycetes</taxon>
        <taxon>Frankiales</taxon>
        <taxon>Frankiaceae</taxon>
        <taxon>Frankia</taxon>
    </lineage>
</organism>
<evidence type="ECO:0000256" key="3">
    <source>
        <dbReference type="ARBA" id="ARBA00010651"/>
    </source>
</evidence>
<dbReference type="SUPFAM" id="SSF50022">
    <property type="entry name" value="ISP domain"/>
    <property type="match status" value="1"/>
</dbReference>
<dbReference type="KEGG" id="fra:Francci3_2490"/>
<evidence type="ECO:0000256" key="1">
    <source>
        <dbReference type="ARBA" id="ARBA00002494"/>
    </source>
</evidence>
<evidence type="ECO:0000256" key="9">
    <source>
        <dbReference type="ARBA" id="ARBA00022714"/>
    </source>
</evidence>
<proteinExistence type="inferred from homology"/>
<dbReference type="EMBL" id="CP000249">
    <property type="protein sequence ID" value="ABD11857.1"/>
    <property type="molecule type" value="Genomic_DNA"/>
</dbReference>